<dbReference type="RefSeq" id="WP_053111858.1">
    <property type="nucleotide sequence ID" value="NZ_AP024853.1"/>
</dbReference>
<dbReference type="InterPro" id="IPR017853">
    <property type="entry name" value="GH"/>
</dbReference>
<dbReference type="STRING" id="680026.AB733_16020"/>
<feature type="chain" id="PRO_5015582003" evidence="2">
    <location>
        <begin position="25"/>
        <end position="310"/>
    </location>
</feature>
<dbReference type="Gene3D" id="3.20.20.70">
    <property type="entry name" value="Aldolase class I"/>
    <property type="match status" value="1"/>
</dbReference>
<feature type="domain" description="Glycoside-hydrolase family GH114 TIM-barrel" evidence="3">
    <location>
        <begin position="79"/>
        <end position="303"/>
    </location>
</feature>
<dbReference type="AlphaFoldDB" id="A0A2T3P2Q9"/>
<dbReference type="OrthoDB" id="505502at2"/>
<name>A0A2T3P2Q9_9GAMM</name>
<feature type="signal peptide" evidence="2">
    <location>
        <begin position="1"/>
        <end position="24"/>
    </location>
</feature>
<evidence type="ECO:0000313" key="4">
    <source>
        <dbReference type="EMBL" id="PSW22803.1"/>
    </source>
</evidence>
<feature type="region of interest" description="Disordered" evidence="1">
    <location>
        <begin position="21"/>
        <end position="58"/>
    </location>
</feature>
<dbReference type="InterPro" id="IPR004352">
    <property type="entry name" value="GH114_TIM-barrel"/>
</dbReference>
<organism evidence="4 5">
    <name type="scientific">Photobacterium swingsii</name>
    <dbReference type="NCBI Taxonomy" id="680026"/>
    <lineage>
        <taxon>Bacteria</taxon>
        <taxon>Pseudomonadati</taxon>
        <taxon>Pseudomonadota</taxon>
        <taxon>Gammaproteobacteria</taxon>
        <taxon>Vibrionales</taxon>
        <taxon>Vibrionaceae</taxon>
        <taxon>Photobacterium</taxon>
    </lineage>
</organism>
<dbReference type="SUPFAM" id="SSF51445">
    <property type="entry name" value="(Trans)glycosidases"/>
    <property type="match status" value="1"/>
</dbReference>
<dbReference type="InterPro" id="IPR013785">
    <property type="entry name" value="Aldolase_TIM"/>
</dbReference>
<dbReference type="Proteomes" id="UP000240481">
    <property type="component" value="Unassembled WGS sequence"/>
</dbReference>
<gene>
    <name evidence="4" type="ORF">C9I94_18660</name>
</gene>
<sequence length="310" mass="34407">MRLLSAVLVSSLFLAGCNSGSDQAENNDKSSGNTPVAPPTDGPTTPTTPVIPPVEVPKLDPNVAPITNGSWYRPGPLTTWQWQLSGTVNTSYNVDIYNIDLFDSSTDLIQGLQQSGKKVICYFSAGSYENWRPDANEFKESDLGNNLDGWPGERWLDIRSTNVFSIMTKRLELAKEKGCDGVELDNMDGYTNNTGVNLTNTDQLAYNRVVANTAHQLNLSIGLKNDLDQILELVDYYDFAINESCTEYNECHLLNPFIQNGKAVLNAEYLKKYVDDEAARNAMCSQSKQMQFSTLVLPLELNDAFRFSCL</sequence>
<evidence type="ECO:0000256" key="2">
    <source>
        <dbReference type="SAM" id="SignalP"/>
    </source>
</evidence>
<protein>
    <submittedName>
        <fullName evidence="4">Endo alpha-1,4 polygalactosaminidase</fullName>
    </submittedName>
</protein>
<proteinExistence type="predicted"/>
<dbReference type="PANTHER" id="PTHR35273">
    <property type="entry name" value="ALPHA-1,4 POLYGALACTOSAMINIDASE, PUTATIVE (AFU_ORTHOLOGUE AFUA_3G07890)-RELATED"/>
    <property type="match status" value="1"/>
</dbReference>
<feature type="compositionally biased region" description="Polar residues" evidence="1">
    <location>
        <begin position="21"/>
        <end position="33"/>
    </location>
</feature>
<dbReference type="Pfam" id="PF03537">
    <property type="entry name" value="Glyco_hydro_114"/>
    <property type="match status" value="1"/>
</dbReference>
<evidence type="ECO:0000259" key="3">
    <source>
        <dbReference type="Pfam" id="PF03537"/>
    </source>
</evidence>
<reference evidence="4 5" key="1">
    <citation type="submission" date="2018-01" db="EMBL/GenBank/DDBJ databases">
        <title>Whole genome sequencing of Histamine producing bacteria.</title>
        <authorList>
            <person name="Butler K."/>
        </authorList>
    </citation>
    <scope>NUCLEOTIDE SEQUENCE [LARGE SCALE GENOMIC DNA]</scope>
    <source>
        <strain evidence="4 5">DSM 24669</strain>
    </source>
</reference>
<dbReference type="EMBL" id="PYLZ01000011">
    <property type="protein sequence ID" value="PSW22803.1"/>
    <property type="molecule type" value="Genomic_DNA"/>
</dbReference>
<comment type="caution">
    <text evidence="4">The sequence shown here is derived from an EMBL/GenBank/DDBJ whole genome shotgun (WGS) entry which is preliminary data.</text>
</comment>
<dbReference type="PANTHER" id="PTHR35273:SF2">
    <property type="entry name" value="ALPHA-GALACTOSIDASE"/>
    <property type="match status" value="1"/>
</dbReference>
<keyword evidence="2" id="KW-0732">Signal</keyword>
<accession>A0A2T3P2Q9</accession>
<evidence type="ECO:0000256" key="1">
    <source>
        <dbReference type="SAM" id="MobiDB-lite"/>
    </source>
</evidence>
<evidence type="ECO:0000313" key="5">
    <source>
        <dbReference type="Proteomes" id="UP000240481"/>
    </source>
</evidence>
<keyword evidence="5" id="KW-1185">Reference proteome</keyword>
<dbReference type="PROSITE" id="PS51257">
    <property type="entry name" value="PROKAR_LIPOPROTEIN"/>
    <property type="match status" value="1"/>
</dbReference>